<dbReference type="Pfam" id="PF01381">
    <property type="entry name" value="HTH_3"/>
    <property type="match status" value="1"/>
</dbReference>
<dbReference type="RefSeq" id="WP_242860931.1">
    <property type="nucleotide sequence ID" value="NZ_CP009933.1"/>
</dbReference>
<dbReference type="SUPFAM" id="SSF47413">
    <property type="entry name" value="lambda repressor-like DNA-binding domains"/>
    <property type="match status" value="1"/>
</dbReference>
<evidence type="ECO:0000313" key="2">
    <source>
        <dbReference type="EMBL" id="AKA70466.1"/>
    </source>
</evidence>
<dbReference type="HOGENOM" id="CLU_3097477_0_0_9"/>
<dbReference type="KEGG" id="csq:CSCA_3341"/>
<organism evidence="2 3">
    <name type="scientific">Clostridium scatologenes</name>
    <dbReference type="NCBI Taxonomy" id="1548"/>
    <lineage>
        <taxon>Bacteria</taxon>
        <taxon>Bacillati</taxon>
        <taxon>Bacillota</taxon>
        <taxon>Clostridia</taxon>
        <taxon>Eubacteriales</taxon>
        <taxon>Clostridiaceae</taxon>
        <taxon>Clostridium</taxon>
    </lineage>
</organism>
<sequence>MNNILGFEKFIADKRKSLGITLKGMADELGIAPAYLSDIEKLNTKQQQLLV</sequence>
<reference evidence="2 3" key="1">
    <citation type="journal article" date="2015" name="J. Biotechnol.">
        <title>Complete genome sequence of a malodorant-producing acetogen, Clostridium scatologenes ATCC 25775(T).</title>
        <authorList>
            <person name="Zhu Z."/>
            <person name="Guo T."/>
            <person name="Zheng H."/>
            <person name="Song T."/>
            <person name="Ouyang P."/>
            <person name="Xie J."/>
        </authorList>
    </citation>
    <scope>NUCLEOTIDE SEQUENCE [LARGE SCALE GENOMIC DNA]</scope>
    <source>
        <strain evidence="2 3">ATCC 25775</strain>
    </source>
</reference>
<protein>
    <recommendedName>
        <fullName evidence="1">HTH cro/C1-type domain-containing protein</fullName>
    </recommendedName>
</protein>
<dbReference type="InterPro" id="IPR001387">
    <property type="entry name" value="Cro/C1-type_HTH"/>
</dbReference>
<evidence type="ECO:0000259" key="1">
    <source>
        <dbReference type="PROSITE" id="PS50943"/>
    </source>
</evidence>
<evidence type="ECO:0000313" key="3">
    <source>
        <dbReference type="Proteomes" id="UP000033115"/>
    </source>
</evidence>
<dbReference type="CDD" id="cd00093">
    <property type="entry name" value="HTH_XRE"/>
    <property type="match status" value="1"/>
</dbReference>
<dbReference type="Gene3D" id="1.10.260.40">
    <property type="entry name" value="lambda repressor-like DNA-binding domains"/>
    <property type="match status" value="1"/>
</dbReference>
<dbReference type="GO" id="GO:0003677">
    <property type="term" value="F:DNA binding"/>
    <property type="evidence" value="ECO:0007669"/>
    <property type="project" value="InterPro"/>
</dbReference>
<proteinExistence type="predicted"/>
<name>A0A0E3GRK2_CLOSL</name>
<dbReference type="InterPro" id="IPR010982">
    <property type="entry name" value="Lambda_DNA-bd_dom_sf"/>
</dbReference>
<dbReference type="Proteomes" id="UP000033115">
    <property type="component" value="Chromosome"/>
</dbReference>
<dbReference type="EMBL" id="CP009933">
    <property type="protein sequence ID" value="AKA70466.1"/>
    <property type="molecule type" value="Genomic_DNA"/>
</dbReference>
<accession>A0A0E3GRK2</accession>
<feature type="domain" description="HTH cro/C1-type" evidence="1">
    <location>
        <begin position="11"/>
        <end position="41"/>
    </location>
</feature>
<dbReference type="PROSITE" id="PS50943">
    <property type="entry name" value="HTH_CROC1"/>
    <property type="match status" value="1"/>
</dbReference>
<gene>
    <name evidence="2" type="ORF">CSCA_3341</name>
</gene>
<dbReference type="AlphaFoldDB" id="A0A0E3GRK2"/>
<keyword evidence="3" id="KW-1185">Reference proteome</keyword>